<dbReference type="Pfam" id="PF04748">
    <property type="entry name" value="Polysacc_deac_2"/>
    <property type="match status" value="1"/>
</dbReference>
<dbReference type="RefSeq" id="WP_052379225.1">
    <property type="nucleotide sequence ID" value="NZ_BBIO01000004.1"/>
</dbReference>
<accession>A0A081B8Z8</accession>
<dbReference type="CDD" id="cd10936">
    <property type="entry name" value="CE4_DAC2"/>
    <property type="match status" value="1"/>
</dbReference>
<comment type="caution">
    <text evidence="1">The sequence shown here is derived from an EMBL/GenBank/DDBJ whole genome shotgun (WGS) entry which is preliminary data.</text>
</comment>
<sequence length="393" mass="41080">MLLAALLFAVGLISGAGIGLALPDVAMALGLKKEGPSLSVPLAPGPQVASADILPLPRVIEPANAVEPAFLIAEPLRHRKGDLGGLRFAGLKGGAAPSPAAQPAAEEPAEQQVAAVFEDRLPEGELVTGSVTKTPSAPAAAPLEEQQVAALAPPANEAIAEQTPLLGPDAPQISLILDDLGLNAAAARRALKLPKAVTLSFLPYGEATSRLAAEAREAGHEVMLHLPMEPLGDEDPGPKALTTGMSPAEIEEAVRYNLAAFSGYSGVNNHMGSRFTEDVRALIPVMRVLREKGLFFVDSLTSERSRAGEVGRMAGVPGMARDVFLDHAEGPDHLLHQLQLLEEKARKNGRAVAIAHPHDLTLEMLDIWVRSLAAKGIRLVPASEIIAQSAARG</sequence>
<dbReference type="Gene3D" id="3.20.20.370">
    <property type="entry name" value="Glycoside hydrolase/deacetylase"/>
    <property type="match status" value="1"/>
</dbReference>
<protein>
    <submittedName>
        <fullName evidence="1">Uncharacterized protein conserved in bacteria</fullName>
    </submittedName>
</protein>
<dbReference type="AlphaFoldDB" id="A0A081B8Z8"/>
<organism evidence="1 2">
    <name type="scientific">Tepidicaulis marinus</name>
    <dbReference type="NCBI Taxonomy" id="1333998"/>
    <lineage>
        <taxon>Bacteria</taxon>
        <taxon>Pseudomonadati</taxon>
        <taxon>Pseudomonadota</taxon>
        <taxon>Alphaproteobacteria</taxon>
        <taxon>Hyphomicrobiales</taxon>
        <taxon>Parvibaculaceae</taxon>
        <taxon>Tepidicaulis</taxon>
    </lineage>
</organism>
<dbReference type="eggNOG" id="COG2861">
    <property type="taxonomic scope" value="Bacteria"/>
</dbReference>
<evidence type="ECO:0000313" key="2">
    <source>
        <dbReference type="Proteomes" id="UP000028702"/>
    </source>
</evidence>
<dbReference type="InterPro" id="IPR011330">
    <property type="entry name" value="Glyco_hydro/deAcase_b/a-brl"/>
</dbReference>
<dbReference type="GO" id="GO:0005975">
    <property type="term" value="P:carbohydrate metabolic process"/>
    <property type="evidence" value="ECO:0007669"/>
    <property type="project" value="InterPro"/>
</dbReference>
<dbReference type="PANTHER" id="PTHR30105:SF2">
    <property type="entry name" value="DIVERGENT POLYSACCHARIDE DEACETYLASE SUPERFAMILY"/>
    <property type="match status" value="1"/>
</dbReference>
<dbReference type="PANTHER" id="PTHR30105">
    <property type="entry name" value="UNCHARACTERIZED YIBQ-RELATED"/>
    <property type="match status" value="1"/>
</dbReference>
<name>A0A081B8Z8_9HYPH</name>
<dbReference type="EMBL" id="BBIO01000004">
    <property type="protein sequence ID" value="GAK44516.1"/>
    <property type="molecule type" value="Genomic_DNA"/>
</dbReference>
<evidence type="ECO:0000313" key="1">
    <source>
        <dbReference type="EMBL" id="GAK44516.1"/>
    </source>
</evidence>
<keyword evidence="2" id="KW-1185">Reference proteome</keyword>
<dbReference type="SUPFAM" id="SSF88713">
    <property type="entry name" value="Glycoside hydrolase/deacetylase"/>
    <property type="match status" value="1"/>
</dbReference>
<dbReference type="STRING" id="1333998.M2A_1015"/>
<proteinExistence type="predicted"/>
<dbReference type="InterPro" id="IPR006837">
    <property type="entry name" value="Divergent_DAC"/>
</dbReference>
<reference evidence="1 2" key="1">
    <citation type="submission" date="2014-07" db="EMBL/GenBank/DDBJ databases">
        <title>Tepidicaulis marinum gen. nov., sp. nov., a novel marine bacterium denitrifying nitrate to nitrous oxide strictly under microaerobic conditions.</title>
        <authorList>
            <person name="Takeuchi M."/>
            <person name="Yamagishi T."/>
            <person name="Kamagata Y."/>
            <person name="Oshima K."/>
            <person name="Hattori M."/>
            <person name="Katayama T."/>
            <person name="Hanada S."/>
            <person name="Tamaki H."/>
            <person name="Marumo K."/>
            <person name="Maeda H."/>
            <person name="Nedachi M."/>
            <person name="Iwasaki W."/>
            <person name="Suwa Y."/>
            <person name="Sakata S."/>
        </authorList>
    </citation>
    <scope>NUCLEOTIDE SEQUENCE [LARGE SCALE GENOMIC DNA]</scope>
    <source>
        <strain evidence="1 2">MA2</strain>
    </source>
</reference>
<gene>
    <name evidence="1" type="ORF">M2A_1015</name>
</gene>
<dbReference type="Proteomes" id="UP000028702">
    <property type="component" value="Unassembled WGS sequence"/>
</dbReference>